<keyword evidence="1" id="KW-1133">Transmembrane helix</keyword>
<feature type="transmembrane region" description="Helical" evidence="1">
    <location>
        <begin position="274"/>
        <end position="307"/>
    </location>
</feature>
<proteinExistence type="predicted"/>
<feature type="transmembrane region" description="Helical" evidence="1">
    <location>
        <begin position="327"/>
        <end position="352"/>
    </location>
</feature>
<feature type="transmembrane region" description="Helical" evidence="1">
    <location>
        <begin position="20"/>
        <end position="39"/>
    </location>
</feature>
<evidence type="ECO:0000313" key="2">
    <source>
        <dbReference type="EMBL" id="CUB02776.1"/>
    </source>
</evidence>
<feature type="transmembrane region" description="Helical" evidence="1">
    <location>
        <begin position="132"/>
        <end position="148"/>
    </location>
</feature>
<keyword evidence="3" id="KW-1185">Reference proteome</keyword>
<evidence type="ECO:0000256" key="1">
    <source>
        <dbReference type="SAM" id="Phobius"/>
    </source>
</evidence>
<sequence>MQNYFQHLRQYSPIRDAFSLYLVLVISTWSLAMIMLMKADVWDETNALLIFKTWQENFTYWEALTHIWTQAVANLYRPLPLSIAYTIDYFMPDRNTSWHVLRGLNILLLIATFTQLLLLARKLSKPSVAQEIALTLVFFGSGSVIISSGWFANIFDVFTIFLLLSGIRLLLEKRWKSAFAIISLAFYCKEISILIFPLVFFLTWSKSIEVKKGIIFLVFLIASFFIYIALRQNIVPIGSDKDIHAFDLSSFPKTLYAWFESLWWQNTRRESNTIAFLISILFFISLKNIKILICMIGAMVLCSIIYLGMLPYSTEQEFTYLVFQSRLYLIPVVLLLFIAAAWGRAWTLYVILVPTLMGGWQTYSDYSIFQSVYAEIYEKASASDKQFIVHYPESPLEDNERNLLIGNYPDAEYKIDTVNARLIINQ</sequence>
<feature type="transmembrane region" description="Helical" evidence="1">
    <location>
        <begin position="100"/>
        <end position="120"/>
    </location>
</feature>
<gene>
    <name evidence="2" type="ORF">Ga0061065_102113</name>
</gene>
<organism evidence="2 3">
    <name type="scientific">Marinomonas fungiae</name>
    <dbReference type="NCBI Taxonomy" id="1137284"/>
    <lineage>
        <taxon>Bacteria</taxon>
        <taxon>Pseudomonadati</taxon>
        <taxon>Pseudomonadota</taxon>
        <taxon>Gammaproteobacteria</taxon>
        <taxon>Oceanospirillales</taxon>
        <taxon>Oceanospirillaceae</taxon>
        <taxon>Marinomonas</taxon>
    </lineage>
</organism>
<keyword evidence="1" id="KW-0472">Membrane</keyword>
<feature type="transmembrane region" description="Helical" evidence="1">
    <location>
        <begin position="213"/>
        <end position="230"/>
    </location>
</feature>
<evidence type="ECO:0000313" key="3">
    <source>
        <dbReference type="Proteomes" id="UP000182769"/>
    </source>
</evidence>
<dbReference type="AlphaFoldDB" id="A0A0K6II80"/>
<reference evidence="3" key="1">
    <citation type="submission" date="2015-08" db="EMBL/GenBank/DDBJ databases">
        <authorList>
            <person name="Varghese N."/>
        </authorList>
    </citation>
    <scope>NUCLEOTIDE SEQUENCE [LARGE SCALE GENOMIC DNA]</scope>
    <source>
        <strain evidence="3">JCM 18476</strain>
    </source>
</reference>
<keyword evidence="1" id="KW-0812">Transmembrane</keyword>
<dbReference type="Proteomes" id="UP000182769">
    <property type="component" value="Unassembled WGS sequence"/>
</dbReference>
<name>A0A0K6II80_9GAMM</name>
<feature type="transmembrane region" description="Helical" evidence="1">
    <location>
        <begin position="178"/>
        <end position="201"/>
    </location>
</feature>
<protein>
    <recommendedName>
        <fullName evidence="4">Dolichyl-phosphate-mannose-protein mannosyltransferase</fullName>
    </recommendedName>
</protein>
<dbReference type="STRING" id="1137284.GCA_001418205_00618"/>
<accession>A0A0K6II80</accession>
<evidence type="ECO:0008006" key="4">
    <source>
        <dbReference type="Google" id="ProtNLM"/>
    </source>
</evidence>
<dbReference type="EMBL" id="CYHG01000002">
    <property type="protein sequence ID" value="CUB02776.1"/>
    <property type="molecule type" value="Genomic_DNA"/>
</dbReference>